<dbReference type="PROSITE" id="PS51208">
    <property type="entry name" value="AUTOTRANSPORTER"/>
    <property type="match status" value="1"/>
</dbReference>
<dbReference type="InterPro" id="IPR013425">
    <property type="entry name" value="Autotrns_rpt"/>
</dbReference>
<evidence type="ECO:0000313" key="5">
    <source>
        <dbReference type="Proteomes" id="UP000316093"/>
    </source>
</evidence>
<dbReference type="Proteomes" id="UP000316093">
    <property type="component" value="Chromosome"/>
</dbReference>
<dbReference type="SMART" id="SM00869">
    <property type="entry name" value="Autotransporter"/>
    <property type="match status" value="1"/>
</dbReference>
<dbReference type="Pfam" id="PF13018">
    <property type="entry name" value="ESPR"/>
    <property type="match status" value="1"/>
</dbReference>
<name>A0A4Y5Z0Y1_9GAMM</name>
<evidence type="ECO:0000259" key="3">
    <source>
        <dbReference type="PROSITE" id="PS51208"/>
    </source>
</evidence>
<reference evidence="4 5" key="1">
    <citation type="submission" date="2019-06" db="EMBL/GenBank/DDBJ databases">
        <title>A complete genome sequence for Luteibacter pinisoli MAH-14.</title>
        <authorList>
            <person name="Baltrus D.A."/>
        </authorList>
    </citation>
    <scope>NUCLEOTIDE SEQUENCE [LARGE SCALE GENOMIC DNA]</scope>
    <source>
        <strain evidence="4 5">MAH-14</strain>
    </source>
</reference>
<dbReference type="KEGG" id="lpy:FIV34_03265"/>
<dbReference type="Gene3D" id="2.160.20.20">
    <property type="match status" value="4"/>
</dbReference>
<dbReference type="NCBIfam" id="TIGR02601">
    <property type="entry name" value="autotrns_rpt"/>
    <property type="match status" value="18"/>
</dbReference>
<dbReference type="Pfam" id="PF12951">
    <property type="entry name" value="PATR"/>
    <property type="match status" value="15"/>
</dbReference>
<dbReference type="InterPro" id="IPR011050">
    <property type="entry name" value="Pectin_lyase_fold/virulence"/>
</dbReference>
<evidence type="ECO:0000313" key="4">
    <source>
        <dbReference type="EMBL" id="QDE38289.1"/>
    </source>
</evidence>
<evidence type="ECO:0000256" key="1">
    <source>
        <dbReference type="ARBA" id="ARBA00022729"/>
    </source>
</evidence>
<dbReference type="SUPFAM" id="SSF103515">
    <property type="entry name" value="Autotransporter"/>
    <property type="match status" value="1"/>
</dbReference>
<gene>
    <name evidence="4" type="ORF">FIV34_03265</name>
</gene>
<dbReference type="EMBL" id="CP041046">
    <property type="protein sequence ID" value="QDE38289.1"/>
    <property type="molecule type" value="Genomic_DNA"/>
</dbReference>
<dbReference type="InterPro" id="IPR012332">
    <property type="entry name" value="Autotransporter_pectin_lyase_C"/>
</dbReference>
<organism evidence="4 5">
    <name type="scientific">Luteibacter pinisoli</name>
    <dbReference type="NCBI Taxonomy" id="2589080"/>
    <lineage>
        <taxon>Bacteria</taxon>
        <taxon>Pseudomonadati</taxon>
        <taxon>Pseudomonadota</taxon>
        <taxon>Gammaproteobacteria</taxon>
        <taxon>Lysobacterales</taxon>
        <taxon>Rhodanobacteraceae</taxon>
        <taxon>Luteibacter</taxon>
    </lineage>
</organism>
<dbReference type="SUPFAM" id="SSF51126">
    <property type="entry name" value="Pectin lyase-like"/>
    <property type="match status" value="4"/>
</dbReference>
<evidence type="ECO:0000256" key="2">
    <source>
        <dbReference type="SAM" id="MobiDB-lite"/>
    </source>
</evidence>
<keyword evidence="1" id="KW-0732">Signal</keyword>
<dbReference type="InterPro" id="IPR024973">
    <property type="entry name" value="ESPR"/>
</dbReference>
<accession>A0A4Y5Z0Y1</accession>
<dbReference type="OrthoDB" id="6053567at2"/>
<proteinExistence type="predicted"/>
<feature type="domain" description="Autotransporter" evidence="3">
    <location>
        <begin position="2174"/>
        <end position="2448"/>
    </location>
</feature>
<dbReference type="InterPro" id="IPR036709">
    <property type="entry name" value="Autotransporte_beta_dom_sf"/>
</dbReference>
<feature type="compositionally biased region" description="Polar residues" evidence="2">
    <location>
        <begin position="379"/>
        <end position="392"/>
    </location>
</feature>
<feature type="region of interest" description="Disordered" evidence="2">
    <location>
        <begin position="334"/>
        <end position="392"/>
    </location>
</feature>
<sequence>MAWHGTCLSPPVSASRAPLADTGGVIYGGLGLNRIFSIVWNRAIGQLVVASEFASSARGGASRQARRVTPLRAALYAGLVLAGMTSFSAYADTTSPAIANVSFETGNLSGWTTGLVGTQTGTAYSAEGTGASVVTGMASFKAMDQGGPTNTHSWTVTPYGNYMASLQANGDQDDVSQSFGTGAGALLLSAANQSAITTTMGGTPTNASWIYQDLTLNAGDTFTMAWQYVSTDYTPFNDVSVTSLVNLGDSNVLAMVNNELSQYALLGATNPGTGNYSTDSYGATGWQIATYSVSTAGVYRLGFMSVNLNDAINSPVLFVDQAPGATYDNNVPFGPIAPNEGSNAPTTPTTPSGPTTIDQNTSTADLGSDGGKFDGGTLTPDSSGNVDSNLTVTDKGGVIDQAGKDSNFTGTISDDSAGVPGNITIVNSDTGGSVTFSGDNTYTGSTSIGTGSTLSVAGDGTIASSSGVTNNGTFDIADANNNVDVKAINGAGDINLGGNDLVITNATGPGATGTISGTGGVEVTGGTQVLGGNNTYTGGTTVKDATVQIGSDENLGAASGGLALDNGTLHTTGDVDTARDVTVTGTGTFNTNAGTALTSTGTVSGDGTLVKNGAGTADFEGTLSHTGGTVVNAGTLVLGGDNTYTGGTTVNTGGTLQIDNDHNLGDASGDLTVNGGTLHTTGDVDSARDVTLTGNSTFDTDTNTSLTSTGDVSGTGMLVKQGGGTAEFDGTLSQAGGVFVSDGTLVLGGDNTFTGGASVVGGGTLQIDNDHNLGDASNFVVLSDGTLHTTGDVDTSRDVVLAGNGTLDVDAGTTLTSTGGVNGSGALVKDGEGKADFEGTLSHTGGTVVNDGTLVLGGNNTYTGGTTVNTGGTLQIDSDHNLGDASGNVTLNDGTLHTTGDVDTARDLTLTGNGTLSTDRGTTLTSTGDVSGDGALVKDGEGTADFKGTLSHTGGTVVNDGTLVLGGNNTYTGGTSVNAGGTLQIDNDHNLGDASGNVALNDGILHTTGDVDTARELTLTGNGTLNTGADTTLTSTGDVAGTGALVKNGEGTADFEGTLSHTGGTVVNDGTLVLGGNNTYTGGTTVNTGGTLQIDNDHNLGDASGNVALNDGTLHTMGDVDTARELTLTGNGTLNTDAGTTLASTGNVAGNGALVKDGEGTADFEGTLSHTGGTVVNDGTLVLAGNNTYTGGTAVNGGTLQIENDHNLGDASGNVTLNDGTLHTTGDVDTARDLTLTGNGTLSTDGGTTLTSTGDVSGNGTLVKNGEGTADFEGTLSHTGGTIVNDGTLVLGGNNTFTGGTAINGGTLQISNDHNLGDASGNISIANAVLHTTGNVDTARDILLGGFGVISTDADTTTRSTGTVSGAGTLVKDGAGTADFEGTLSHTGGTFVTEGTLVLGGNNTYTGGTVAANGGTLQIANDHNLGDAANELVLADGSLHTTGNVDTARELLVLGIGTVTTDGGTTTTSTGDVSGNGTLVKDGAGTADFEGTLSHTGGTIVNDGTLVLGGNNTYTGGTVINGGTLQIGSDQNLGDASGNLAIGNGVLHTTGNVDTARNIALAGVSVISTDTHTTTTSTGAISGTGTLVKDGEGTADLEGVLSHTGGTLVNDGILVLGGANTYTGNTAVNAGGTLQISRDSNLGDAANSLALNGGTLHTTADVATARTLTLNGGGVFDTAVGTTLASTGTLSGTGPLIKNGAGTADFEGTLSHAGGTVVNEGLLILGGNNSYTGGTLVNGSTLRIASDANLGNVAGGVTLNGGTLSTTANVTTERTLTLTSAGGSIDTASGTTLAQKGVITGTGTLTKLGGGTLVVSGANDFTGGTFIDGGVIRIDNGSSLGSGNIILRGGTLQTYATLGTGQQVLVGGQSGVNVLTGTSTVLSGDIVTDATAGCFVKSGGGSLSLTGHAMLGNGTCVQDGTLRTNGVLDSSFVSVDQGATLRGIGLVNGPVNVSGRLAPGNSPGTLTVNGTVTMSEGSTFEADIDGTATGTGRGSYSRLLVVGAGHQFIANGTLEPLLRGITGDASNTYTPALGDNYRVVTAEGGIVGRFDSLTQPASGLAANTRFLALYDVNGSRSIDLRVVPTAYGDLLGAGARGNAVSVAGALDRAVDAQVAGTADGLSGVVGAIGTLTAAQIPSAVKAMAGEVHADQAASARGMGLSLSRDAVDHLGTDSIGVANHVWANVTQDGQRSVADNQGSGFNTSTGHITAGVDVYATEDTVLGVGASHGESNVIASGGQGTIRSNAGLAYAQQKLGRVLVDGVVAYGSDDWSTRRADPLGAGSIESRTDGHNTTASLTARLPIDTQGTRIEPYATVVWQKVERDAVQEGGTSAAVLSLDQLSQTGTRGLLGVTAGSHANDPLASELTWRVGVAAGVDSGKLLDPTVHAHLAGQSFDTRAPDAGRGFVQVNASGTMRLSHSTYLYGGLNAEQGSGRSAYGVTAGVRVAF</sequence>
<feature type="compositionally biased region" description="Low complexity" evidence="2">
    <location>
        <begin position="345"/>
        <end position="356"/>
    </location>
</feature>
<dbReference type="InterPro" id="IPR005546">
    <property type="entry name" value="Autotransporte_beta"/>
</dbReference>
<protein>
    <recommendedName>
        <fullName evidence="3">Autotransporter domain-containing protein</fullName>
    </recommendedName>
</protein>
<keyword evidence="5" id="KW-1185">Reference proteome</keyword>